<feature type="compositionally biased region" description="Low complexity" evidence="3">
    <location>
        <begin position="731"/>
        <end position="746"/>
    </location>
</feature>
<feature type="compositionally biased region" description="Low complexity" evidence="3">
    <location>
        <begin position="249"/>
        <end position="264"/>
    </location>
</feature>
<dbReference type="PANTHER" id="PTHR46881:SF2">
    <property type="entry name" value="PALMDELPHIN ISOFORM X1"/>
    <property type="match status" value="1"/>
</dbReference>
<organism evidence="4 5">
    <name type="scientific">Monopterus albus</name>
    <name type="common">Swamp eel</name>
    <dbReference type="NCBI Taxonomy" id="43700"/>
    <lineage>
        <taxon>Eukaryota</taxon>
        <taxon>Metazoa</taxon>
        <taxon>Chordata</taxon>
        <taxon>Craniata</taxon>
        <taxon>Vertebrata</taxon>
        <taxon>Euteleostomi</taxon>
        <taxon>Actinopterygii</taxon>
        <taxon>Neopterygii</taxon>
        <taxon>Teleostei</taxon>
        <taxon>Neoteleostei</taxon>
        <taxon>Acanthomorphata</taxon>
        <taxon>Anabantaria</taxon>
        <taxon>Synbranchiformes</taxon>
        <taxon>Synbranchidae</taxon>
        <taxon>Monopterus</taxon>
    </lineage>
</organism>
<evidence type="ECO:0000313" key="5">
    <source>
        <dbReference type="Proteomes" id="UP000261600"/>
    </source>
</evidence>
<dbReference type="Ensembl" id="ENSMALT00000023273.1">
    <property type="protein sequence ID" value="ENSMALP00000022838.1"/>
    <property type="gene ID" value="ENSMALG00000015947.1"/>
</dbReference>
<feature type="region of interest" description="Disordered" evidence="3">
    <location>
        <begin position="677"/>
        <end position="698"/>
    </location>
</feature>
<feature type="compositionally biased region" description="Basic and acidic residues" evidence="3">
    <location>
        <begin position="354"/>
        <end position="366"/>
    </location>
</feature>
<dbReference type="AlphaFoldDB" id="A0A3Q3JQU9"/>
<sequence>MEEADLLKERLQAITDKRRIQEDIAKKKRQIEEKKLKLQYLKKKARRDQWLMDGLNQPSEKEQETMRLQVQDEQQESDQLQSNILRIEKEIEALEVQELDISANEEVVLKRLKAVERTAEDIIKKAALVDGEADGKEVNKGCSKTENSISVTMETSKQSELLMDCEVEVTLADSPEKRKEQDCLETESSDFPEEKAMLGTLLTDLPTGTLEIDKPDCSETSDCTEILCQNQKEVLILEPRYEELNRNESITSSVSDTLSSPDSVYENEAHLKRQDTPGQDPEQEYIPDLEQEPEPDQNYQQEQDREPQQYPEQEQVPETEQYPEPEQDLEQEQYPDQEQVSEPELNPDVEPEQYFEHEDNLEHEQYLEVEQDIDIEFYPDPEPEAEDTEFNSEDDGYKNLARDTEEDPEACENLFEPPITEKSTLEECIREEIRSNASNESCHDLDPDEMDECLRVEIAAASSDSETDEKWRTIFSSSINKEDDDSYLDSLQLSAQELFVQKVEVTDLEVQDNDYEEVCFEVPQVEEVLEQPEEIIYFPTPPQEVKYNPLGHQSLTKISEDDSENGRDASHNHANQNQQISTDPNKKLPKDFCVIQETKSENVSTEHVDFQLARKQWREMEEQTKNKIVLPATKPSFHGSHSFMYTPVRNIERTHKKTHDMENINLVGDYSHTQFSPCSEDSGLDDSSYRSPCDDPETPIEREIRISMEREENFRRERGLSRMGKSTDCAPSRSIPRSRSTPLTPSFIITSSPTKEPPEREVSANSVIILDPNNDFTSSPRHGKDHVGARSTEWRSEDSSSNLIILETSNLIIRSASDFSLNKACEQPQEKMFLNNPFFKLRSRSTISLVDEEIKMVKQREEELKKERANLYGQEGFNTERVSNHMDTLTFDNSVDVPVKCKSSPSSPMKTAYRMDRTVLSCDHRFPEATGGRHMSAMALRWECGRQLHRRHHIPAY</sequence>
<reference evidence="4" key="2">
    <citation type="submission" date="2025-09" db="UniProtKB">
        <authorList>
            <consortium name="Ensembl"/>
        </authorList>
    </citation>
    <scope>IDENTIFICATION</scope>
</reference>
<dbReference type="Pfam" id="PF03285">
    <property type="entry name" value="Paralemmin"/>
    <property type="match status" value="1"/>
</dbReference>
<feature type="coiled-coil region" evidence="2">
    <location>
        <begin position="847"/>
        <end position="874"/>
    </location>
</feature>
<accession>A0A3Q3JQU9</accession>
<dbReference type="GO" id="GO:0008360">
    <property type="term" value="P:regulation of cell shape"/>
    <property type="evidence" value="ECO:0007669"/>
    <property type="project" value="InterPro"/>
</dbReference>
<name>A0A3Q3JQU9_MONAL</name>
<feature type="region of interest" description="Disordered" evidence="3">
    <location>
        <begin position="248"/>
        <end position="419"/>
    </location>
</feature>
<dbReference type="GO" id="GO:0016020">
    <property type="term" value="C:membrane"/>
    <property type="evidence" value="ECO:0007669"/>
    <property type="project" value="InterPro"/>
</dbReference>
<keyword evidence="5" id="KW-1185">Reference proteome</keyword>
<evidence type="ECO:0000313" key="4">
    <source>
        <dbReference type="Ensembl" id="ENSMALP00000022838.1"/>
    </source>
</evidence>
<feature type="region of interest" description="Disordered" evidence="3">
    <location>
        <begin position="557"/>
        <end position="588"/>
    </location>
</feature>
<evidence type="ECO:0000256" key="1">
    <source>
        <dbReference type="ARBA" id="ARBA00023054"/>
    </source>
</evidence>
<reference evidence="4" key="1">
    <citation type="submission" date="2025-08" db="UniProtKB">
        <authorList>
            <consortium name="Ensembl"/>
        </authorList>
    </citation>
    <scope>IDENTIFICATION</scope>
</reference>
<protein>
    <submittedName>
        <fullName evidence="4">Uncharacterized protein</fullName>
    </submittedName>
</protein>
<feature type="compositionally biased region" description="Acidic residues" evidence="3">
    <location>
        <begin position="281"/>
        <end position="295"/>
    </location>
</feature>
<dbReference type="PANTHER" id="PTHR46881">
    <property type="entry name" value="PALMDELPHIN"/>
    <property type="match status" value="1"/>
</dbReference>
<feature type="region of interest" description="Disordered" evidence="3">
    <location>
        <begin position="52"/>
        <end position="76"/>
    </location>
</feature>
<keyword evidence="1 2" id="KW-0175">Coiled coil</keyword>
<feature type="compositionally biased region" description="Polar residues" evidence="3">
    <location>
        <begin position="572"/>
        <end position="583"/>
    </location>
</feature>
<evidence type="ECO:0000256" key="3">
    <source>
        <dbReference type="SAM" id="MobiDB-lite"/>
    </source>
</evidence>
<dbReference type="InterPro" id="IPR004965">
    <property type="entry name" value="Paralemmin"/>
</dbReference>
<proteinExistence type="predicted"/>
<dbReference type="STRING" id="43700.ENSMALP00000022838"/>
<dbReference type="Proteomes" id="UP000261600">
    <property type="component" value="Unplaced"/>
</dbReference>
<feature type="compositionally biased region" description="Acidic residues" evidence="3">
    <location>
        <begin position="315"/>
        <end position="353"/>
    </location>
</feature>
<feature type="compositionally biased region" description="Acidic residues" evidence="3">
    <location>
        <begin position="367"/>
        <end position="394"/>
    </location>
</feature>
<evidence type="ECO:0000256" key="2">
    <source>
        <dbReference type="SAM" id="Coils"/>
    </source>
</evidence>
<dbReference type="GO" id="GO:0005737">
    <property type="term" value="C:cytoplasm"/>
    <property type="evidence" value="ECO:0007669"/>
    <property type="project" value="TreeGrafter"/>
</dbReference>
<feature type="compositionally biased region" description="Basic and acidic residues" evidence="3">
    <location>
        <begin position="558"/>
        <end position="571"/>
    </location>
</feature>
<feature type="region of interest" description="Disordered" evidence="3">
    <location>
        <begin position="718"/>
        <end position="793"/>
    </location>
</feature>